<dbReference type="Proteomes" id="UP000655287">
    <property type="component" value="Unassembled WGS sequence"/>
</dbReference>
<gene>
    <name evidence="1" type="ORF">Sru01_60970</name>
</gene>
<evidence type="ECO:0000313" key="1">
    <source>
        <dbReference type="EMBL" id="GII81115.1"/>
    </source>
</evidence>
<dbReference type="InterPro" id="IPR011990">
    <property type="entry name" value="TPR-like_helical_dom_sf"/>
</dbReference>
<reference evidence="1" key="1">
    <citation type="submission" date="2021-01" db="EMBL/GenBank/DDBJ databases">
        <title>Whole genome shotgun sequence of Sphaerisporangium rufum NBRC 109079.</title>
        <authorList>
            <person name="Komaki H."/>
            <person name="Tamura T."/>
        </authorList>
    </citation>
    <scope>NUCLEOTIDE SEQUENCE</scope>
    <source>
        <strain evidence="1">NBRC 109079</strain>
    </source>
</reference>
<evidence type="ECO:0000313" key="2">
    <source>
        <dbReference type="Proteomes" id="UP000655287"/>
    </source>
</evidence>
<proteinExistence type="predicted"/>
<name>A0A919RAE2_9ACTN</name>
<dbReference type="AlphaFoldDB" id="A0A919RAE2"/>
<keyword evidence="2" id="KW-1185">Reference proteome</keyword>
<dbReference type="EMBL" id="BOOU01000088">
    <property type="protein sequence ID" value="GII81115.1"/>
    <property type="molecule type" value="Genomic_DNA"/>
</dbReference>
<dbReference type="SUPFAM" id="SSF48452">
    <property type="entry name" value="TPR-like"/>
    <property type="match status" value="1"/>
</dbReference>
<sequence length="434" mass="46654">MLREVQGSNDGVRLLNGTGFTAKLGAGSRQRAKTTIVGRLPSGGLDDPGPPAHPAGPGFPAGCSGRGVVAVPAVDCPALLRALTSEEADVRRRELLFELALALGGTPALVLLRRLSPPEKDRLAAAVRPPGRVDAGTVEVIEKLTAHCRRLDDAHGPATVLPVVQGQRAMVAGLLRDHSLLPGLRTRLTHAYAQLGQLAGYLHYDLTDYPGAHHCYQDALTAAHEADDPALIAYLHICMSYVAVYQRDVGRALDHVFAAQGWAGRAAGNVVRSVHAMETARVLALDGRVKESERSLARAVTLAAEPRTDGDPGYLYWWPSSRMQSHTTDCLLAWGRLDDAIASISHTLGSPATPMLVRGQTLLQYADVLVRKKEIPEAVARIEEAAGLTGRHSSGRLPQEIRRVRARLAPWSGNNHVRRLDDRLHVLGIASATR</sequence>
<dbReference type="Gene3D" id="1.25.40.10">
    <property type="entry name" value="Tetratricopeptide repeat domain"/>
    <property type="match status" value="1"/>
</dbReference>
<comment type="caution">
    <text evidence="1">The sequence shown here is derived from an EMBL/GenBank/DDBJ whole genome shotgun (WGS) entry which is preliminary data.</text>
</comment>
<accession>A0A919RAE2</accession>
<evidence type="ECO:0008006" key="3">
    <source>
        <dbReference type="Google" id="ProtNLM"/>
    </source>
</evidence>
<organism evidence="1 2">
    <name type="scientific">Sphaerisporangium rufum</name>
    <dbReference type="NCBI Taxonomy" id="1381558"/>
    <lineage>
        <taxon>Bacteria</taxon>
        <taxon>Bacillati</taxon>
        <taxon>Actinomycetota</taxon>
        <taxon>Actinomycetes</taxon>
        <taxon>Streptosporangiales</taxon>
        <taxon>Streptosporangiaceae</taxon>
        <taxon>Sphaerisporangium</taxon>
    </lineage>
</organism>
<protein>
    <recommendedName>
        <fullName evidence="3">Transcriptional regulator</fullName>
    </recommendedName>
</protein>